<proteinExistence type="inferred from homology"/>
<dbReference type="GO" id="GO:0000724">
    <property type="term" value="P:double-strand break repair via homologous recombination"/>
    <property type="evidence" value="ECO:0007669"/>
    <property type="project" value="TreeGrafter"/>
</dbReference>
<dbReference type="InterPro" id="IPR041796">
    <property type="entry name" value="Mre11_N"/>
</dbReference>
<accession>A0A7J7IBN3</accession>
<evidence type="ECO:0000256" key="11">
    <source>
        <dbReference type="ARBA" id="ARBA00022839"/>
    </source>
</evidence>
<feature type="compositionally biased region" description="Basic and acidic residues" evidence="18">
    <location>
        <begin position="664"/>
        <end position="685"/>
    </location>
</feature>
<dbReference type="GO" id="GO:0000723">
    <property type="term" value="P:telomere maintenance"/>
    <property type="evidence" value="ECO:0007669"/>
    <property type="project" value="TreeGrafter"/>
</dbReference>
<comment type="similarity">
    <text evidence="4 16">Belongs to the MRE11/RAD32 family.</text>
</comment>
<comment type="function">
    <text evidence="16">Core component of the MRN complex, which plays a central role in double-strand break (DSB) repair, DNA recombination, maintenance of telomere integrity and meiosis. The MRN complex is involved in the repair of DNA double-strand breaks (DSBs) via homologous recombination (HR), an error-free mechanism which primarily occurs during S and G2 phases. The complex (1) mediates the end resection of damaged DNA, which generates proper single-stranded DNA, a key initial steps in HR, and is (2) required for the recruitment of other repair factors and efficient activation of ATM and ATR upon DNA damage. Within the MRN complex, MRE11 possesses both single-strand endonuclease activity and double-strand-specific 3'-5' exonuclease activity. MRE11 first endonucleolytically cleaves the 5' strand at DNA DSB ends to prevent non-homologous end joining (NHEJ) and licence HR. It then generates a single-stranded DNA gap via 3' to 5' exonucleolytic degradation, which is required for single-strand invasion and recombination.</text>
</comment>
<dbReference type="PANTHER" id="PTHR10139:SF1">
    <property type="entry name" value="DOUBLE-STRAND BREAK REPAIR PROTEIN MRE11"/>
    <property type="match status" value="1"/>
</dbReference>
<comment type="cofactor">
    <cofactor evidence="1 16">
        <name>Mn(2+)</name>
        <dbReference type="ChEBI" id="CHEBI:29035"/>
    </cofactor>
</comment>
<evidence type="ECO:0000256" key="6">
    <source>
        <dbReference type="ARBA" id="ARBA00022722"/>
    </source>
</evidence>
<keyword evidence="13 16" id="KW-0464">Manganese</keyword>
<keyword evidence="9 16" id="KW-0227">DNA damage</keyword>
<dbReference type="InterPro" id="IPR003701">
    <property type="entry name" value="Mre11"/>
</dbReference>
<comment type="caution">
    <text evidence="20">The sequence shown here is derived from an EMBL/GenBank/DDBJ whole genome shotgun (WGS) entry which is preliminary data.</text>
</comment>
<dbReference type="GO" id="GO:0006303">
    <property type="term" value="P:double-strand break repair via nonhomologous end joining"/>
    <property type="evidence" value="ECO:0007669"/>
    <property type="project" value="TreeGrafter"/>
</dbReference>
<evidence type="ECO:0000256" key="15">
    <source>
        <dbReference type="ARBA" id="ARBA00023254"/>
    </source>
</evidence>
<keyword evidence="5" id="KW-0158">Chromosome</keyword>
<dbReference type="GO" id="GO:0000014">
    <property type="term" value="F:single-stranded DNA endodeoxyribonuclease activity"/>
    <property type="evidence" value="ECO:0007669"/>
    <property type="project" value="TreeGrafter"/>
</dbReference>
<dbReference type="GO" id="GO:0030145">
    <property type="term" value="F:manganese ion binding"/>
    <property type="evidence" value="ECO:0007669"/>
    <property type="project" value="UniProtKB-UniRule"/>
</dbReference>
<dbReference type="GO" id="GO:0035861">
    <property type="term" value="C:site of double-strand break"/>
    <property type="evidence" value="ECO:0007669"/>
    <property type="project" value="TreeGrafter"/>
</dbReference>
<dbReference type="Pfam" id="PF04152">
    <property type="entry name" value="Mre11_DNA_bind"/>
    <property type="match status" value="1"/>
</dbReference>
<evidence type="ECO:0000256" key="9">
    <source>
        <dbReference type="ARBA" id="ARBA00022763"/>
    </source>
</evidence>
<evidence type="ECO:0000256" key="14">
    <source>
        <dbReference type="ARBA" id="ARBA00023242"/>
    </source>
</evidence>
<keyword evidence="8 16" id="KW-0255">Endonuclease</keyword>
<keyword evidence="11 16" id="KW-0269">Exonuclease</keyword>
<keyword evidence="15 16" id="KW-0469">Meiosis</keyword>
<evidence type="ECO:0000256" key="18">
    <source>
        <dbReference type="SAM" id="MobiDB-lite"/>
    </source>
</evidence>
<dbReference type="SMART" id="SM01347">
    <property type="entry name" value="Mre11_DNA_bind"/>
    <property type="match status" value="1"/>
</dbReference>
<evidence type="ECO:0000256" key="16">
    <source>
        <dbReference type="PIRNR" id="PIRNR000882"/>
    </source>
</evidence>
<keyword evidence="14 16" id="KW-0539">Nucleus</keyword>
<evidence type="ECO:0000256" key="5">
    <source>
        <dbReference type="ARBA" id="ARBA00022454"/>
    </source>
</evidence>
<evidence type="ECO:0000256" key="7">
    <source>
        <dbReference type="ARBA" id="ARBA00022723"/>
    </source>
</evidence>
<keyword evidence="7" id="KW-0479">Metal-binding</keyword>
<evidence type="ECO:0000256" key="4">
    <source>
        <dbReference type="ARBA" id="ARBA00009028"/>
    </source>
</evidence>
<dbReference type="AlphaFoldDB" id="A0A7J7IBN3"/>
<dbReference type="SUPFAM" id="SSF56300">
    <property type="entry name" value="Metallo-dependent phosphatases"/>
    <property type="match status" value="1"/>
</dbReference>
<evidence type="ECO:0000256" key="8">
    <source>
        <dbReference type="ARBA" id="ARBA00022759"/>
    </source>
</evidence>
<evidence type="ECO:0000256" key="12">
    <source>
        <dbReference type="ARBA" id="ARBA00023204"/>
    </source>
</evidence>
<feature type="region of interest" description="Disordered" evidence="18">
    <location>
        <begin position="594"/>
        <end position="693"/>
    </location>
</feature>
<evidence type="ECO:0000313" key="21">
    <source>
        <dbReference type="Proteomes" id="UP000530660"/>
    </source>
</evidence>
<dbReference type="GO" id="GO:0042138">
    <property type="term" value="P:meiotic DNA double-strand break formation"/>
    <property type="evidence" value="ECO:0007669"/>
    <property type="project" value="TreeGrafter"/>
</dbReference>
<evidence type="ECO:0000259" key="19">
    <source>
        <dbReference type="SMART" id="SM01347"/>
    </source>
</evidence>
<comment type="subcellular location">
    <subcellularLocation>
        <location evidence="3">Chromosome</location>
    </subcellularLocation>
    <subcellularLocation>
        <location evidence="2 16">Nucleus</location>
    </subcellularLocation>
</comment>
<dbReference type="Gene3D" id="3.30.110.110">
    <property type="entry name" value="Mre11, capping domain"/>
    <property type="match status" value="1"/>
</dbReference>
<dbReference type="OrthoDB" id="30417at2759"/>
<dbReference type="EMBL" id="VWRR01000019">
    <property type="protein sequence ID" value="KAF6000503.1"/>
    <property type="molecule type" value="Genomic_DNA"/>
</dbReference>
<dbReference type="InterPro" id="IPR007281">
    <property type="entry name" value="Mre11_DNA-bd"/>
</dbReference>
<evidence type="ECO:0000256" key="2">
    <source>
        <dbReference type="ARBA" id="ARBA00004123"/>
    </source>
</evidence>
<evidence type="ECO:0000313" key="20">
    <source>
        <dbReference type="EMBL" id="KAF6000503.1"/>
    </source>
</evidence>
<dbReference type="Proteomes" id="UP000530660">
    <property type="component" value="Unassembled WGS sequence"/>
</dbReference>
<dbReference type="InterPro" id="IPR029052">
    <property type="entry name" value="Metallo-depent_PP-like"/>
</dbReference>
<evidence type="ECO:0000256" key="13">
    <source>
        <dbReference type="ARBA" id="ARBA00023211"/>
    </source>
</evidence>
<dbReference type="GO" id="GO:0007095">
    <property type="term" value="P:mitotic G2 DNA damage checkpoint signaling"/>
    <property type="evidence" value="ECO:0007669"/>
    <property type="project" value="TreeGrafter"/>
</dbReference>
<dbReference type="Pfam" id="PF00149">
    <property type="entry name" value="Metallophos"/>
    <property type="match status" value="1"/>
</dbReference>
<evidence type="ECO:0000256" key="10">
    <source>
        <dbReference type="ARBA" id="ARBA00022801"/>
    </source>
</evidence>
<sequence>MTSDALRILISTDNHLGFEEHDAIRGDDSFLSFAEVLSVARAENVDLLLLGGDLFHDNKPSRECLYRCMKLLREHCCYEREPHKDLQVSSDSIRLVHDAGIGDCPESILRTSLPVFAVHGNHDDPVVGARMSLSPLDILQAAGLINYWGTVPDSDEIRIRPLLLRKGDTKLALYGLGHVREERLYATWQVEQRVVFEVPADADDDSSLSEYFHLFVLHQNRERRGHAKAVTRDLLPEWIDLVVWGHEHPCRIELEGTQPAITQPGSTVATALTAGEAIPKHIGLLEIRGTSWRWTPIPLQTVRPFHYEDMHLTRATHEAYRDATALERYLRDHIEQVLVKLGLEFDARQKQLGAERLPDRLRLPLIRLRVEYDEGFNPLSPVRFGRHFLGRVANASNIVVFHRRARMSVPNTRTPSIHVANENMEKAFEDDGTEKTAAGTDAIVDPWASISVLDLAQYLLCQSQMRLGIVPDWKIADAVDQFVNKGETRAVNDQVETWIARLLDSLQRRDRNAPITDHAELLQEAQRFAQQHAFRQGFQQTDTTTEETVRADNGYQKETSAVDSNRWQHRTASYLSPTKLRLLESIMHDQIETVGAPDASESKSIPSESEDESFSGVRANDMGHVAARDAEMGSRSSSDNLSVDGPQSRRMYAETRRARKPRTSRGENRNHPCRRSTEKATEYVRRGRSKNAK</sequence>
<protein>
    <recommendedName>
        <fullName evidence="16">Double-strand break repair protein</fullName>
    </recommendedName>
</protein>
<dbReference type="PIRSF" id="PIRSF000882">
    <property type="entry name" value="DSB_repair_MRE11"/>
    <property type="match status" value="1"/>
</dbReference>
<dbReference type="GO" id="GO:0097552">
    <property type="term" value="P:mitochondrial double-strand break repair via homologous recombination"/>
    <property type="evidence" value="ECO:0007669"/>
    <property type="project" value="TreeGrafter"/>
</dbReference>
<keyword evidence="12 16" id="KW-0234">DNA repair</keyword>
<reference evidence="20 21" key="1">
    <citation type="journal article" date="2020" name="J. Phycol.">
        <title>Comparative genome analysis reveals Cyanidiococcus gen. nov., a new extremophilic red algal genus sister to Cyanidioschyzon (Cyanidioschyzonaceae, Rhodophyta).</title>
        <authorList>
            <person name="Liu S.-L."/>
            <person name="Chiang Y.-R."/>
            <person name="Yoon H.S."/>
            <person name="Fu H.-Y."/>
        </authorList>
    </citation>
    <scope>NUCLEOTIDE SEQUENCE [LARGE SCALE GENOMIC DNA]</scope>
    <source>
        <strain evidence="20 21">THAL066</strain>
    </source>
</reference>
<dbReference type="InterPro" id="IPR004843">
    <property type="entry name" value="Calcineurin-like_PHP"/>
</dbReference>
<keyword evidence="21" id="KW-1185">Reference proteome</keyword>
<keyword evidence="6 16" id="KW-0540">Nuclease</keyword>
<evidence type="ECO:0000256" key="17">
    <source>
        <dbReference type="PIRSR" id="PIRSR000882-1"/>
    </source>
</evidence>
<dbReference type="CDD" id="cd00840">
    <property type="entry name" value="MPP_Mre11_N"/>
    <property type="match status" value="1"/>
</dbReference>
<dbReference type="Gene3D" id="3.60.21.10">
    <property type="match status" value="1"/>
</dbReference>
<name>A0A7J7IBN3_9RHOD</name>
<dbReference type="PANTHER" id="PTHR10139">
    <property type="entry name" value="DOUBLE-STRAND BREAK REPAIR PROTEIN MRE11"/>
    <property type="match status" value="1"/>
</dbReference>
<feature type="active site" description="Proton donor" evidence="17">
    <location>
        <position position="122"/>
    </location>
</feature>
<dbReference type="GO" id="GO:0030870">
    <property type="term" value="C:Mre11 complex"/>
    <property type="evidence" value="ECO:0007669"/>
    <property type="project" value="UniProtKB-UniRule"/>
</dbReference>
<dbReference type="GO" id="GO:0008296">
    <property type="term" value="F:3'-5'-DNA exonuclease activity"/>
    <property type="evidence" value="ECO:0007669"/>
    <property type="project" value="InterPro"/>
</dbReference>
<feature type="domain" description="Mre11 DNA-binding" evidence="19">
    <location>
        <begin position="292"/>
        <end position="482"/>
    </location>
</feature>
<evidence type="ECO:0000256" key="3">
    <source>
        <dbReference type="ARBA" id="ARBA00004286"/>
    </source>
</evidence>
<gene>
    <name evidence="20" type="primary">MRE11A</name>
    <name evidence="20" type="ORF">F1559_000621</name>
</gene>
<keyword evidence="10 16" id="KW-0378">Hydrolase</keyword>
<dbReference type="InterPro" id="IPR038487">
    <property type="entry name" value="Mre11_capping_dom"/>
</dbReference>
<organism evidence="20 21">
    <name type="scientific">Cyanidiococcus yangmingshanensis</name>
    <dbReference type="NCBI Taxonomy" id="2690220"/>
    <lineage>
        <taxon>Eukaryota</taxon>
        <taxon>Rhodophyta</taxon>
        <taxon>Bangiophyceae</taxon>
        <taxon>Cyanidiales</taxon>
        <taxon>Cyanidiaceae</taxon>
        <taxon>Cyanidiococcus</taxon>
    </lineage>
</organism>
<evidence type="ECO:0000256" key="1">
    <source>
        <dbReference type="ARBA" id="ARBA00001936"/>
    </source>
</evidence>